<dbReference type="EMBL" id="JAFDVH010000001">
    <property type="protein sequence ID" value="KAG7491271.1"/>
    <property type="molecule type" value="Genomic_DNA"/>
</dbReference>
<evidence type="ECO:0000256" key="1">
    <source>
        <dbReference type="SAM" id="SignalP"/>
    </source>
</evidence>
<evidence type="ECO:0000313" key="3">
    <source>
        <dbReference type="Proteomes" id="UP001046870"/>
    </source>
</evidence>
<dbReference type="AlphaFoldDB" id="A0A9D3QGK4"/>
<proteinExistence type="predicted"/>
<organism evidence="2 3">
    <name type="scientific">Megalops atlanticus</name>
    <name type="common">Tarpon</name>
    <name type="synonym">Clupea gigantea</name>
    <dbReference type="NCBI Taxonomy" id="7932"/>
    <lineage>
        <taxon>Eukaryota</taxon>
        <taxon>Metazoa</taxon>
        <taxon>Chordata</taxon>
        <taxon>Craniata</taxon>
        <taxon>Vertebrata</taxon>
        <taxon>Euteleostomi</taxon>
        <taxon>Actinopterygii</taxon>
        <taxon>Neopterygii</taxon>
        <taxon>Teleostei</taxon>
        <taxon>Elopiformes</taxon>
        <taxon>Megalopidae</taxon>
        <taxon>Megalops</taxon>
    </lineage>
</organism>
<keyword evidence="1" id="KW-0732">Signal</keyword>
<comment type="caution">
    <text evidence="2">The sequence shown here is derived from an EMBL/GenBank/DDBJ whole genome shotgun (WGS) entry which is preliminary data.</text>
</comment>
<name>A0A9D3QGK4_MEGAT</name>
<feature type="chain" id="PRO_5039577028" evidence="1">
    <location>
        <begin position="23"/>
        <end position="250"/>
    </location>
</feature>
<keyword evidence="3" id="KW-1185">Reference proteome</keyword>
<dbReference type="Proteomes" id="UP001046870">
    <property type="component" value="Chromosome 1"/>
</dbReference>
<sequence length="250" mass="27939">MRVNKYFSLLFIFSAPAAQAVAEINKTDCCENLKDKDGYRYEYGRNWTHANLDMESWTNEERTVLAHIDHDPFQKNSTRDVIRVFPTYIILKHCVNIFYRATDTEGKETWIHFFVQATAPATPASNIGGHARHHWILIGGCRGAGSPCACNVPHWEGSALGGQSLGLMTQRKWISLCPHLTSPPQVHPSQLGGGDGGSSHFPLTQMNRNGISRTGWLKTNTVKCAMMSYGKICKIVYHSIMLNSVSITIE</sequence>
<protein>
    <submittedName>
        <fullName evidence="2">Uncharacterized protein</fullName>
    </submittedName>
</protein>
<reference evidence="2" key="1">
    <citation type="submission" date="2021-01" db="EMBL/GenBank/DDBJ databases">
        <authorList>
            <person name="Zahm M."/>
            <person name="Roques C."/>
            <person name="Cabau C."/>
            <person name="Klopp C."/>
            <person name="Donnadieu C."/>
            <person name="Jouanno E."/>
            <person name="Lampietro C."/>
            <person name="Louis A."/>
            <person name="Herpin A."/>
            <person name="Echchiki A."/>
            <person name="Berthelot C."/>
            <person name="Parey E."/>
            <person name="Roest-Crollius H."/>
            <person name="Braasch I."/>
            <person name="Postlethwait J."/>
            <person name="Bobe J."/>
            <person name="Montfort J."/>
            <person name="Bouchez O."/>
            <person name="Begum T."/>
            <person name="Mejri S."/>
            <person name="Adams A."/>
            <person name="Chen W.-J."/>
            <person name="Guiguen Y."/>
        </authorList>
    </citation>
    <scope>NUCLEOTIDE SEQUENCE</scope>
    <source>
        <strain evidence="2">YG-15Mar2019-1</strain>
        <tissue evidence="2">Brain</tissue>
    </source>
</reference>
<evidence type="ECO:0000313" key="2">
    <source>
        <dbReference type="EMBL" id="KAG7491271.1"/>
    </source>
</evidence>
<feature type="signal peptide" evidence="1">
    <location>
        <begin position="1"/>
        <end position="22"/>
    </location>
</feature>
<gene>
    <name evidence="2" type="ORF">MATL_G00001270</name>
</gene>
<accession>A0A9D3QGK4</accession>